<sequence>MEKFKRLRQQLRQLLDNNAAIKVPGAHDPLSAMLVESSGFPVVYVGSYGVSSAKGLPDVGLLTLDEMVAAAAAVANAVNIPVLADAENGFFQPANIWRMVRAYEQAGIAGIHIDDHVSGKHSALPPKMLTQAQLINNLQAALDARTDPNFLIIGRTDIAWATKDPEQAVQRMIAMHEAGADLVFPTGLSPRQFSAVRARLKGKVVRVHTESATDDQESNAGIAITIYYSLCLYAAARGVKEALSELLDGSFHQSSETNNFTGEELEHLLDYRGYEFRGRRFADA</sequence>
<keyword evidence="1" id="KW-0479">Metal-binding</keyword>
<dbReference type="EMBL" id="LT599583">
    <property type="protein sequence ID" value="SBW79447.1"/>
    <property type="molecule type" value="Genomic_DNA"/>
</dbReference>
<reference evidence="4" key="1">
    <citation type="submission" date="2016-07" db="EMBL/GenBank/DDBJ databases">
        <authorList>
            <person name="Florea S."/>
            <person name="Webb J.S."/>
            <person name="Jaromczyk J."/>
            <person name="Schardl C.L."/>
        </authorList>
    </citation>
    <scope>NUCLEOTIDE SEQUENCE [LARGE SCALE GENOMIC DNA]</scope>
    <source>
        <strain evidence="4">1YdBTEX2</strain>
    </source>
</reference>
<dbReference type="InterPro" id="IPR039556">
    <property type="entry name" value="ICL/PEPM"/>
</dbReference>
<name>A0A1D3JTP4_PSEVE</name>
<protein>
    <recommendedName>
        <fullName evidence="5">Carboxyvinyl-carboxyphosphonate phosphorylmutase</fullName>
    </recommendedName>
</protein>
<evidence type="ECO:0000256" key="1">
    <source>
        <dbReference type="ARBA" id="ARBA00022723"/>
    </source>
</evidence>
<dbReference type="InterPro" id="IPR015813">
    <property type="entry name" value="Pyrv/PenolPyrv_kinase-like_dom"/>
</dbReference>
<dbReference type="CDD" id="cd00377">
    <property type="entry name" value="ICL_PEPM"/>
    <property type="match status" value="1"/>
</dbReference>
<dbReference type="RefSeq" id="WP_017848696.1">
    <property type="nucleotide sequence ID" value="NZ_AOUH01000034.1"/>
</dbReference>
<evidence type="ECO:0000313" key="3">
    <source>
        <dbReference type="EMBL" id="SBW79447.1"/>
    </source>
</evidence>
<accession>A0A1D3JTP4</accession>
<proteinExistence type="inferred from homology"/>
<evidence type="ECO:0000313" key="4">
    <source>
        <dbReference type="Proteomes" id="UP000245431"/>
    </source>
</evidence>
<gene>
    <name evidence="3" type="ORF">PVE_R1G1560</name>
</gene>
<dbReference type="Pfam" id="PF13714">
    <property type="entry name" value="PEP_mutase"/>
    <property type="match status" value="1"/>
</dbReference>
<dbReference type="PANTHER" id="PTHR42905:SF7">
    <property type="entry name" value="PHOSPHOENOLPYRUVATE PHOSPHOMUTASE"/>
    <property type="match status" value="1"/>
</dbReference>
<dbReference type="Proteomes" id="UP000245431">
    <property type="component" value="Chromosome PVE_r1"/>
</dbReference>
<dbReference type="GO" id="GO:0003824">
    <property type="term" value="F:catalytic activity"/>
    <property type="evidence" value="ECO:0007669"/>
    <property type="project" value="InterPro"/>
</dbReference>
<organism evidence="3 4">
    <name type="scientific">Pseudomonas veronii 1YdBTEX2</name>
    <dbReference type="NCBI Taxonomy" id="1295141"/>
    <lineage>
        <taxon>Bacteria</taxon>
        <taxon>Pseudomonadati</taxon>
        <taxon>Pseudomonadota</taxon>
        <taxon>Gammaproteobacteria</taxon>
        <taxon>Pseudomonadales</taxon>
        <taxon>Pseudomonadaceae</taxon>
        <taxon>Pseudomonas</taxon>
    </lineage>
</organism>
<dbReference type="AlphaFoldDB" id="A0A1D3JTP4"/>
<comment type="similarity">
    <text evidence="2">Belongs to the isocitrate lyase/PEP mutase superfamily. PEP mutase family.</text>
</comment>
<dbReference type="InterPro" id="IPR040442">
    <property type="entry name" value="Pyrv_kinase-like_dom_sf"/>
</dbReference>
<evidence type="ECO:0000256" key="2">
    <source>
        <dbReference type="ARBA" id="ARBA00038455"/>
    </source>
</evidence>
<evidence type="ECO:0008006" key="5">
    <source>
        <dbReference type="Google" id="ProtNLM"/>
    </source>
</evidence>
<dbReference type="Gene3D" id="3.20.20.60">
    <property type="entry name" value="Phosphoenolpyruvate-binding domains"/>
    <property type="match status" value="1"/>
</dbReference>
<dbReference type="SUPFAM" id="SSF51621">
    <property type="entry name" value="Phosphoenolpyruvate/pyruvate domain"/>
    <property type="match status" value="1"/>
</dbReference>
<dbReference type="PANTHER" id="PTHR42905">
    <property type="entry name" value="PHOSPHOENOLPYRUVATE CARBOXYLASE"/>
    <property type="match status" value="1"/>
</dbReference>
<dbReference type="GO" id="GO:0046872">
    <property type="term" value="F:metal ion binding"/>
    <property type="evidence" value="ECO:0007669"/>
    <property type="project" value="UniProtKB-KW"/>
</dbReference>